<proteinExistence type="predicted"/>
<dbReference type="PANTHER" id="PTHR22941:SF136">
    <property type="entry name" value="SERPENTINE RECEPTOR, CLASS H"/>
    <property type="match status" value="1"/>
</dbReference>
<dbReference type="Pfam" id="PF10318">
    <property type="entry name" value="7TM_GPCR_Srh"/>
    <property type="match status" value="1"/>
</dbReference>
<evidence type="ECO:0000313" key="2">
    <source>
        <dbReference type="EMBL" id="EFO87579.1"/>
    </source>
</evidence>
<keyword evidence="1" id="KW-0812">Transmembrane</keyword>
<reference evidence="2" key="1">
    <citation type="submission" date="2007-07" db="EMBL/GenBank/DDBJ databases">
        <title>PCAP assembly of the Caenorhabditis remanei genome.</title>
        <authorList>
            <consortium name="The Caenorhabditis remanei Sequencing Consortium"/>
            <person name="Wilson R.K."/>
        </authorList>
    </citation>
    <scope>NUCLEOTIDE SEQUENCE [LARGE SCALE GENOMIC DNA]</scope>
    <source>
        <strain evidence="2">PB4641</strain>
    </source>
</reference>
<feature type="transmembrane region" description="Helical" evidence="1">
    <location>
        <begin position="130"/>
        <end position="150"/>
    </location>
</feature>
<dbReference type="OMA" id="KWIMLNF"/>
<accession>E3M023</accession>
<name>E3M023_CAERE</name>
<keyword evidence="1" id="KW-1133">Transmembrane helix</keyword>
<dbReference type="SUPFAM" id="SSF81321">
    <property type="entry name" value="Family A G protein-coupled receptor-like"/>
    <property type="match status" value="1"/>
</dbReference>
<dbReference type="EMBL" id="DS268420">
    <property type="protein sequence ID" value="EFO87579.1"/>
    <property type="molecule type" value="Genomic_DNA"/>
</dbReference>
<gene>
    <name evidence="2" type="ORF">CRE_05783</name>
</gene>
<feature type="transmembrane region" description="Helical" evidence="1">
    <location>
        <begin position="269"/>
        <end position="289"/>
    </location>
</feature>
<feature type="transmembrane region" description="Helical" evidence="1">
    <location>
        <begin position="185"/>
        <end position="207"/>
    </location>
</feature>
<organism evidence="3">
    <name type="scientific">Caenorhabditis remanei</name>
    <name type="common">Caenorhabditis vulgaris</name>
    <dbReference type="NCBI Taxonomy" id="31234"/>
    <lineage>
        <taxon>Eukaryota</taxon>
        <taxon>Metazoa</taxon>
        <taxon>Ecdysozoa</taxon>
        <taxon>Nematoda</taxon>
        <taxon>Chromadorea</taxon>
        <taxon>Rhabditida</taxon>
        <taxon>Rhabditina</taxon>
        <taxon>Rhabditomorpha</taxon>
        <taxon>Rhabditoidea</taxon>
        <taxon>Rhabditidae</taxon>
        <taxon>Peloderinae</taxon>
        <taxon>Caenorhabditis</taxon>
    </lineage>
</organism>
<keyword evidence="1" id="KW-0472">Membrane</keyword>
<dbReference type="OrthoDB" id="5850454at2759"/>
<dbReference type="InterPro" id="IPR053220">
    <property type="entry name" value="Nematode_rcpt-like_serp_H"/>
</dbReference>
<dbReference type="InterPro" id="IPR019422">
    <property type="entry name" value="7TM_GPCR_serpentine_rcpt_Srh"/>
</dbReference>
<dbReference type="Proteomes" id="UP000008281">
    <property type="component" value="Unassembled WGS sequence"/>
</dbReference>
<protein>
    <submittedName>
        <fullName evidence="2">Uncharacterized protein</fullName>
    </submittedName>
</protein>
<dbReference type="PANTHER" id="PTHR22941">
    <property type="entry name" value="SERPENTINE RECEPTOR"/>
    <property type="match status" value="1"/>
</dbReference>
<dbReference type="FunCoup" id="E3M023">
    <property type="interactions" value="1"/>
</dbReference>
<feature type="transmembrane region" description="Helical" evidence="1">
    <location>
        <begin position="12"/>
        <end position="32"/>
    </location>
</feature>
<dbReference type="eggNOG" id="ENOG502SY7B">
    <property type="taxonomic scope" value="Eukaryota"/>
</dbReference>
<feature type="transmembrane region" description="Helical" evidence="1">
    <location>
        <begin position="90"/>
        <end position="110"/>
    </location>
</feature>
<sequence>MYPEHPDSYRDTLHYITILAIPVHILGTYCILVKTPKTMVSVKWIMLNFHVCCMVLDYGISVLTVPYMIFPALGGFPLGILTEFGIPIEIQSYFILTLVPVVSSAVITLFENRYFIVFAQNTKWRHYRCLVSIINYSCSVTWSLPAFFLVPDQKMAIKTALEMLGPIPSYIRNGPMYVLSLEIKYVTLPCFLMASLIAVQAVMFVTLMTRELKKLKKTARFSENTLKMQRNFLHAIYIQVTVYMASIQVPLAYFVVSILFKFYCQSANNIGIIIFSFNGLSSTIVMIWIHKPYRDFCYKFLRIEKWRKKTSQVISQGAISSIAPNSVRNVVVA</sequence>
<keyword evidence="3" id="KW-1185">Reference proteome</keyword>
<dbReference type="InParanoid" id="E3M023"/>
<feature type="transmembrane region" description="Helical" evidence="1">
    <location>
        <begin position="44"/>
        <end position="70"/>
    </location>
</feature>
<dbReference type="HOGENOM" id="CLU_042960_1_1_1"/>
<evidence type="ECO:0000313" key="3">
    <source>
        <dbReference type="Proteomes" id="UP000008281"/>
    </source>
</evidence>
<dbReference type="AlphaFoldDB" id="E3M023"/>
<evidence type="ECO:0000256" key="1">
    <source>
        <dbReference type="SAM" id="Phobius"/>
    </source>
</evidence>
<feature type="transmembrane region" description="Helical" evidence="1">
    <location>
        <begin position="236"/>
        <end position="263"/>
    </location>
</feature>